<dbReference type="OrthoDB" id="5876363at2759"/>
<proteinExistence type="inferred from homology"/>
<comment type="similarity">
    <text evidence="1">Belongs to the peptidase M24 family.</text>
</comment>
<evidence type="ECO:0000313" key="4">
    <source>
        <dbReference type="Proteomes" id="UP000193560"/>
    </source>
</evidence>
<reference evidence="3 4" key="1">
    <citation type="submission" date="2016-07" db="EMBL/GenBank/DDBJ databases">
        <title>Pervasive Adenine N6-methylation of Active Genes in Fungi.</title>
        <authorList>
            <consortium name="DOE Joint Genome Institute"/>
            <person name="Mondo S.J."/>
            <person name="Dannebaum R.O."/>
            <person name="Kuo R.C."/>
            <person name="Labutti K."/>
            <person name="Haridas S."/>
            <person name="Kuo A."/>
            <person name="Salamov A."/>
            <person name="Ahrendt S.R."/>
            <person name="Lipzen A."/>
            <person name="Sullivan W."/>
            <person name="Andreopoulos W.B."/>
            <person name="Clum A."/>
            <person name="Lindquist E."/>
            <person name="Daum C."/>
            <person name="Ramamoorthy G.K."/>
            <person name="Gryganskyi A."/>
            <person name="Culley D."/>
            <person name="Magnuson J.K."/>
            <person name="James T.Y."/>
            <person name="O'Malley M.A."/>
            <person name="Stajich J.E."/>
            <person name="Spatafora J.W."/>
            <person name="Visel A."/>
            <person name="Grigoriev I.V."/>
        </authorList>
    </citation>
    <scope>NUCLEOTIDE SEQUENCE [LARGE SCALE GENOMIC DNA]</scope>
    <source>
        <strain evidence="3 4">NRRL 1336</strain>
    </source>
</reference>
<comment type="caution">
    <text evidence="3">The sequence shown here is derived from an EMBL/GenBank/DDBJ whole genome shotgun (WGS) entry which is preliminary data.</text>
</comment>
<accession>A0A1X2ILW5</accession>
<dbReference type="AlphaFoldDB" id="A0A1X2ILW5"/>
<dbReference type="Proteomes" id="UP000193560">
    <property type="component" value="Unassembled WGS sequence"/>
</dbReference>
<evidence type="ECO:0000259" key="2">
    <source>
        <dbReference type="Pfam" id="PF00557"/>
    </source>
</evidence>
<dbReference type="InterPro" id="IPR047113">
    <property type="entry name" value="PA2G4/ARX1"/>
</dbReference>
<sequence length="391" mass="42146">MSAKPTEKPAAAAATPEVDTTIANSEVIAKYKDAAAITNKVLAEVIKLCVVDAKVMDICVTGDKLINDACKTIYNKGKVTKGIGFPTTVSLNNCVAHFSPIASDPEAATTLKEGDVAKIQLGAQIDGYCSTVAHTLVVGASAEKPVTGVKADVIQAAQTALEATVRMIRPGNKNMEITKTVDKIAAAYDTKPVEGMLSHQQLKNVTDGKKQIILNPSEGHLKDFQRVEFAENEVYCVDILISSGEGKVRQLDSRTTIYKKTGTRYQLKMAASRAVLSEIQTKAGSFPFSLRDLDDERKARMGIVECAKHQTVLPYDIVYERENTVVAQFLTTVLVTKNGNTLVTDPLFDASVIKSDKSVKDEEIVKLLATEYKVPAKKKKAKKAAAPAAAQ</sequence>
<dbReference type="InterPro" id="IPR036005">
    <property type="entry name" value="Creatinase/aminopeptidase-like"/>
</dbReference>
<dbReference type="InterPro" id="IPR000994">
    <property type="entry name" value="Pept_M24"/>
</dbReference>
<dbReference type="SUPFAM" id="SSF55920">
    <property type="entry name" value="Creatinase/aminopeptidase"/>
    <property type="match status" value="1"/>
</dbReference>
<feature type="domain" description="Peptidase M24" evidence="2">
    <location>
        <begin position="30"/>
        <end position="237"/>
    </location>
</feature>
<dbReference type="InterPro" id="IPR004545">
    <property type="entry name" value="PA2G4"/>
</dbReference>
<dbReference type="NCBIfam" id="TIGR00495">
    <property type="entry name" value="crvDNA_42K"/>
    <property type="match status" value="1"/>
</dbReference>
<dbReference type="Gene3D" id="1.10.10.10">
    <property type="entry name" value="Winged helix-like DNA-binding domain superfamily/Winged helix DNA-binding domain"/>
    <property type="match status" value="1"/>
</dbReference>
<dbReference type="Gene3D" id="3.90.230.10">
    <property type="entry name" value="Creatinase/methionine aminopeptidase superfamily"/>
    <property type="match status" value="1"/>
</dbReference>
<dbReference type="InterPro" id="IPR036388">
    <property type="entry name" value="WH-like_DNA-bd_sf"/>
</dbReference>
<organism evidence="3 4">
    <name type="scientific">Absidia repens</name>
    <dbReference type="NCBI Taxonomy" id="90262"/>
    <lineage>
        <taxon>Eukaryota</taxon>
        <taxon>Fungi</taxon>
        <taxon>Fungi incertae sedis</taxon>
        <taxon>Mucoromycota</taxon>
        <taxon>Mucoromycotina</taxon>
        <taxon>Mucoromycetes</taxon>
        <taxon>Mucorales</taxon>
        <taxon>Cunninghamellaceae</taxon>
        <taxon>Absidia</taxon>
    </lineage>
</organism>
<gene>
    <name evidence="3" type="ORF">BCR42DRAFT_372346</name>
</gene>
<dbReference type="FunFam" id="1.10.10.10:FF:000029">
    <property type="entry name" value="Proliferation-associated 2G4, a"/>
    <property type="match status" value="1"/>
</dbReference>
<dbReference type="PANTHER" id="PTHR10804">
    <property type="entry name" value="PROTEASE FAMILY M24 METHIONYL AMINOPEPTIDASE, AMINOPEPTIDASE P"/>
    <property type="match status" value="1"/>
</dbReference>
<dbReference type="GO" id="GO:0003677">
    <property type="term" value="F:DNA binding"/>
    <property type="evidence" value="ECO:0007669"/>
    <property type="project" value="UniProtKB-KW"/>
</dbReference>
<dbReference type="CDD" id="cd01089">
    <property type="entry name" value="PA2G4-like"/>
    <property type="match status" value="1"/>
</dbReference>
<dbReference type="InterPro" id="IPR036390">
    <property type="entry name" value="WH_DNA-bd_sf"/>
</dbReference>
<dbReference type="STRING" id="90262.A0A1X2ILW5"/>
<dbReference type="SUPFAM" id="SSF46785">
    <property type="entry name" value="Winged helix' DNA-binding domain"/>
    <property type="match status" value="1"/>
</dbReference>
<dbReference type="Pfam" id="PF00557">
    <property type="entry name" value="Peptidase_M24"/>
    <property type="match status" value="1"/>
</dbReference>
<keyword evidence="4" id="KW-1185">Reference proteome</keyword>
<protein>
    <submittedName>
        <fullName evidence="3">DNA-binding protein</fullName>
    </submittedName>
</protein>
<evidence type="ECO:0000313" key="3">
    <source>
        <dbReference type="EMBL" id="ORZ18757.1"/>
    </source>
</evidence>
<dbReference type="PANTHER" id="PTHR10804:SF11">
    <property type="entry name" value="PROLIFERATION-ASSOCIATED PROTEIN 2G4"/>
    <property type="match status" value="1"/>
</dbReference>
<dbReference type="EMBL" id="MCGE01000008">
    <property type="protein sequence ID" value="ORZ18757.1"/>
    <property type="molecule type" value="Genomic_DNA"/>
</dbReference>
<name>A0A1X2ILW5_9FUNG</name>
<evidence type="ECO:0000256" key="1">
    <source>
        <dbReference type="ARBA" id="ARBA00007319"/>
    </source>
</evidence>
<keyword evidence="3" id="KW-0238">DNA-binding</keyword>